<evidence type="ECO:0000313" key="1">
    <source>
        <dbReference type="EMBL" id="AGO47994.1"/>
    </source>
</evidence>
<keyword evidence="2" id="KW-1185">Reference proteome</keyword>
<dbReference type="KEGG" id="vg:16796748"/>
<dbReference type="RefSeq" id="YP_008241007.1">
    <property type="nucleotide sequence ID" value="NC_021791.1"/>
</dbReference>
<accession>R9ZXK7</accession>
<organism evidence="1 2">
    <name type="scientific">Cellulophaga phage phi12:1</name>
    <dbReference type="NCBI Taxonomy" id="1327976"/>
    <lineage>
        <taxon>Viruses</taxon>
        <taxon>Duplodnaviria</taxon>
        <taxon>Heunggongvirae</taxon>
        <taxon>Uroviricota</taxon>
        <taxon>Caudoviricetes</taxon>
        <taxon>Helsingorvirus</taxon>
        <taxon>Helsingorvirus Cba121</taxon>
    </lineage>
</organism>
<dbReference type="Proteomes" id="UP000014714">
    <property type="component" value="Segment"/>
</dbReference>
<proteinExistence type="predicted"/>
<gene>
    <name evidence="1" type="ORF">Phi12:1_gp28</name>
</gene>
<dbReference type="GeneID" id="16796748"/>
<protein>
    <submittedName>
        <fullName evidence="1">Uncharacterized protein</fullName>
    </submittedName>
</protein>
<reference evidence="2" key="2">
    <citation type="submission" date="2013-03" db="EMBL/GenBank/DDBJ databases">
        <title>The Cellulophaga phages: a novel, diverse, and globally ubiquitous model system.</title>
        <authorList>
            <person name="Holmfeldt K."/>
            <person name="Solonenko N."/>
            <person name="Shah M."/>
            <person name="Corrier K."/>
            <person name="Riemann L."/>
            <person name="VerBerkmoes N.C."/>
            <person name="Sullivan M.B."/>
        </authorList>
    </citation>
    <scope>NUCLEOTIDE SEQUENCE [LARGE SCALE GENOMIC DNA]</scope>
</reference>
<name>R9ZXK7_9CAUD</name>
<evidence type="ECO:0000313" key="2">
    <source>
        <dbReference type="Proteomes" id="UP000014714"/>
    </source>
</evidence>
<dbReference type="EMBL" id="KC821613">
    <property type="protein sequence ID" value="AGO47994.1"/>
    <property type="molecule type" value="Genomic_DNA"/>
</dbReference>
<sequence length="120" mass="13875">MIEILEYLQKLKKSTAQSKELKKLSNAQFSLLTMIDSKIDQALKDPVTFAKICFINRHIKKSNDEFYEISILCSFLKHFGKQDVSESELTSLLFKMGVKSVKKNIDGKLKRVYKVELINN</sequence>
<reference evidence="1 2" key="1">
    <citation type="journal article" date="2013" name="Proc. Natl. Acad. Sci. U.S.A.">
        <title>Twelve previously unknown phage genera are ubiquitous in global oceans.</title>
        <authorList>
            <person name="Holmfeldt K."/>
            <person name="Solonenko N."/>
            <person name="Shah M."/>
            <person name="Corrier K."/>
            <person name="Riemann L."/>
            <person name="Verberkmoes N.C."/>
            <person name="Sullivan M.B."/>
        </authorList>
    </citation>
    <scope>NUCLEOTIDE SEQUENCE [LARGE SCALE GENOMIC DNA]</scope>
    <source>
        <strain evidence="1">Phi12:1</strain>
    </source>
</reference>